<gene>
    <name evidence="1" type="ORF">SAMEA3545359_01409</name>
</gene>
<dbReference type="EMBL" id="FMHG01000001">
    <property type="protein sequence ID" value="SCJ68244.1"/>
    <property type="molecule type" value="Genomic_DNA"/>
</dbReference>
<reference evidence="1" key="1">
    <citation type="submission" date="2015-09" db="EMBL/GenBank/DDBJ databases">
        <authorList>
            <consortium name="Pathogen Informatics"/>
        </authorList>
    </citation>
    <scope>NUCLEOTIDE SEQUENCE</scope>
    <source>
        <strain evidence="1">2789STDY5834896</strain>
    </source>
</reference>
<name>A0A1C6IEA0_9FIRM</name>
<protein>
    <submittedName>
        <fullName evidence="1">Uncharacterized protein</fullName>
    </submittedName>
</protein>
<evidence type="ECO:0000313" key="1">
    <source>
        <dbReference type="EMBL" id="SCJ68244.1"/>
    </source>
</evidence>
<dbReference type="AlphaFoldDB" id="A0A1C6IEA0"/>
<organism evidence="1">
    <name type="scientific">uncultured Anaerotruncus sp</name>
    <dbReference type="NCBI Taxonomy" id="905011"/>
    <lineage>
        <taxon>Bacteria</taxon>
        <taxon>Bacillati</taxon>
        <taxon>Bacillota</taxon>
        <taxon>Clostridia</taxon>
        <taxon>Eubacteriales</taxon>
        <taxon>Oscillospiraceae</taxon>
        <taxon>Anaerotruncus</taxon>
        <taxon>environmental samples</taxon>
    </lineage>
</organism>
<sequence length="240" mass="26332">MVIKLCPQLKNPLAALFAGVQLHPVREKGYLLYHLCYPSDKKRDRYLQSLPEAYTIVGRQQPSEEFMFLLLQDTLRSTFQKLGRRVSSRLRLTVVDPDMRYTSLVQNCLTRVNTITVATDDADGYLQLAQKVAGQTGAVMAVTDIGSAMDGQREPLVINPSGVPLTGGAGRIVLGGGGGVPVLPSGCAGMDIDTAYCLYLDGQMGQGYLFCDELQVADRRRMGLSEFCSYVQKQCVDRVV</sequence>
<accession>A0A1C6IEA0</accession>
<proteinExistence type="predicted"/>